<accession>A0A7H1M7S9</accession>
<dbReference type="Gene3D" id="3.90.1570.50">
    <property type="match status" value="1"/>
</dbReference>
<protein>
    <recommendedName>
        <fullName evidence="10">Type I restriction enzyme endonuclease subunit</fullName>
        <shortName evidence="10">R protein</shortName>
        <ecNumber evidence="10">3.1.21.3</ecNumber>
    </recommendedName>
</protein>
<dbReference type="InterPro" id="IPR021810">
    <property type="entry name" value="T1RH-like_C"/>
</dbReference>
<dbReference type="GO" id="GO:0009307">
    <property type="term" value="P:DNA restriction-modification system"/>
    <property type="evidence" value="ECO:0007669"/>
    <property type="project" value="UniProtKB-KW"/>
</dbReference>
<dbReference type="KEGG" id="nmus:H7A79_0671"/>
<keyword evidence="9 10" id="KW-0238">DNA-binding</keyword>
<dbReference type="PANTHER" id="PTHR30195">
    <property type="entry name" value="TYPE I SITE-SPECIFIC DEOXYRIBONUCLEASE PROTEIN SUBUNIT M AND R"/>
    <property type="match status" value="1"/>
</dbReference>
<dbReference type="CDD" id="cd18030">
    <property type="entry name" value="DEXHc_RE_I_HsdR"/>
    <property type="match status" value="1"/>
</dbReference>
<keyword evidence="14" id="KW-1185">Reference proteome</keyword>
<dbReference type="InterPro" id="IPR040980">
    <property type="entry name" value="SWI2_SNF2"/>
</dbReference>
<dbReference type="InterPro" id="IPR014001">
    <property type="entry name" value="Helicase_ATP-bd"/>
</dbReference>
<keyword evidence="7 10" id="KW-0378">Hydrolase</keyword>
<dbReference type="SUPFAM" id="SSF52540">
    <property type="entry name" value="P-loop containing nucleoside triphosphate hydrolases"/>
    <property type="match status" value="2"/>
</dbReference>
<dbReference type="EC" id="3.1.21.3" evidence="10"/>
<dbReference type="PANTHER" id="PTHR30195:SF15">
    <property type="entry name" value="TYPE I RESTRICTION ENZYME HINDI ENDONUCLEASE SUBUNIT"/>
    <property type="match status" value="1"/>
</dbReference>
<comment type="subunit">
    <text evidence="10">The type I restriction/modification system is composed of three polypeptides R, M and S.</text>
</comment>
<evidence type="ECO:0000256" key="7">
    <source>
        <dbReference type="ARBA" id="ARBA00022801"/>
    </source>
</evidence>
<dbReference type="RefSeq" id="WP_187001077.1">
    <property type="nucleotide sequence ID" value="NZ_CP060414.2"/>
</dbReference>
<feature type="coiled-coil region" evidence="11">
    <location>
        <begin position="534"/>
        <end position="561"/>
    </location>
</feature>
<evidence type="ECO:0000256" key="6">
    <source>
        <dbReference type="ARBA" id="ARBA00022759"/>
    </source>
</evidence>
<organism evidence="13 14">
    <name type="scientific">Neisseria musculi</name>
    <dbReference type="NCBI Taxonomy" id="1815583"/>
    <lineage>
        <taxon>Bacteria</taxon>
        <taxon>Pseudomonadati</taxon>
        <taxon>Pseudomonadota</taxon>
        <taxon>Betaproteobacteria</taxon>
        <taxon>Neisseriales</taxon>
        <taxon>Neisseriaceae</taxon>
        <taxon>Neisseria</taxon>
    </lineage>
</organism>
<proteinExistence type="inferred from homology"/>
<evidence type="ECO:0000256" key="11">
    <source>
        <dbReference type="SAM" id="Coils"/>
    </source>
</evidence>
<evidence type="ECO:0000256" key="10">
    <source>
        <dbReference type="RuleBase" id="RU364115"/>
    </source>
</evidence>
<dbReference type="CDD" id="cd18800">
    <property type="entry name" value="SF2_C_EcoR124I-like"/>
    <property type="match status" value="1"/>
</dbReference>
<gene>
    <name evidence="13" type="primary">hsdR</name>
    <name evidence="13" type="ORF">H7A79_0671</name>
</gene>
<evidence type="ECO:0000256" key="3">
    <source>
        <dbReference type="ARBA" id="ARBA00022722"/>
    </source>
</evidence>
<sequence>MSRLTENDIELMAIEALQALGWDYRYGADIEPKGAAPLRAYGEVLLKERVEAALQRINPQLSGADTAQVWRQINDTATPDTLANNRRFHQLLTQGVMLERKINGETRGEMVHLLDFDDVSANEFWVVNQITIKHGQHERRPDVVLYVNGFPLVVMELKNAANEHATVAAAFRQIQTYQAQLPSLYTFNAFNVVSDGLEARAGTLSADLSRYMAWKSHNGQTEAERTEPQLNVLIKGLLNPVMLLDMLRHFIVFEDMKHEAADGTVTVKPVKKMAAYHQYYAVNAAVLSTLRAVGQSLPATAGAYAAEVAVHGRPNTVTNAKQGDKKAGVVWHTQGSGKSLSMVFYAGKIVLALDNPTIVVVTDRNDLDDQLFGTFSAAKDLLRQAPKQAESREDLKQLLSVKSGGVVFTTINKFQPDDGKSVYEQLSDRSNIVVIADEAHRSQYGFSAKEADIKNENGKVTGKRTVYGFAKYMRDALPNATYLGFTGTPIESYDVNTPAVFGNYVDIYDISQAVEDGATVRIFYESRLAKIHLDDQGRELIRQLDEELDEQEEAAPNQAEKRKWARVEAIVGSSGRLKEVAQDIVQHFEARLKANAGQGKGMIVAMSRRIAVNLYKEIVAVKPEWHSDELKAGAIKVVMTSSASDGADMAKHHTSKGDRQQLALRMKNDDDPLKLVIVRDMWLTGFDAPCMHTLYIDKPMKGHNLMQAIARVNRVHRDKTGGLVVDYLGIAADLKNALSFYASAGGRGEPALLQDEAVLVLREKMDVLEDMLHSFDAAEYFTADTARKLAVILEAEDFILGLDQGRGKERFLAAVLAASKAFALAVPHDTAMEYAPLLAFYQAVKARLAKFTAGAGSNNIQEDLAQRVRQTIDQALVSESVVDIFDAAGIQKPDISILSDEFMEEMRGYRHKNVALETLKKLLNDEIKVRSRKSVTEGKKLAQMLDNAIKGYQNKVLTAAEVIDELIKLAKEIQSSDKLAEELGLSEFEFAFYSAVAANDSAKELMGKDKLRELAVVLTNQIRNSVTVDWWNREDARAKIRVMVKRLLKKYGYPPDMEQLATETVLKQAEMMAAEMV</sequence>
<dbReference type="PROSITE" id="PS51192">
    <property type="entry name" value="HELICASE_ATP_BIND_1"/>
    <property type="match status" value="1"/>
</dbReference>
<keyword evidence="4 10" id="KW-0547">Nucleotide-binding</keyword>
<dbReference type="InterPro" id="IPR027417">
    <property type="entry name" value="P-loop_NTPase"/>
</dbReference>
<dbReference type="AlphaFoldDB" id="A0A7H1M7S9"/>
<keyword evidence="11" id="KW-0175">Coiled coil</keyword>
<comment type="function">
    <text evidence="10">Subunit R is required for both nuclease and ATPase activities, but not for modification.</text>
</comment>
<evidence type="ECO:0000313" key="14">
    <source>
        <dbReference type="Proteomes" id="UP000516412"/>
    </source>
</evidence>
<keyword evidence="5 10" id="KW-0680">Restriction system</keyword>
<evidence type="ECO:0000256" key="5">
    <source>
        <dbReference type="ARBA" id="ARBA00022747"/>
    </source>
</evidence>
<evidence type="ECO:0000313" key="13">
    <source>
        <dbReference type="EMBL" id="QNT57694.1"/>
    </source>
</evidence>
<evidence type="ECO:0000256" key="8">
    <source>
        <dbReference type="ARBA" id="ARBA00022840"/>
    </source>
</evidence>
<keyword evidence="3" id="KW-0540">Nuclease</keyword>
<dbReference type="SMART" id="SM00487">
    <property type="entry name" value="DEXDc"/>
    <property type="match status" value="1"/>
</dbReference>
<evidence type="ECO:0000256" key="4">
    <source>
        <dbReference type="ARBA" id="ARBA00022741"/>
    </source>
</evidence>
<name>A0A7H1M7S9_9NEIS</name>
<evidence type="ECO:0000256" key="9">
    <source>
        <dbReference type="ARBA" id="ARBA00023125"/>
    </source>
</evidence>
<dbReference type="InterPro" id="IPR007409">
    <property type="entry name" value="Restrct_endonuc_type1_HsdR_N"/>
</dbReference>
<feature type="domain" description="Helicase ATP-binding" evidence="12">
    <location>
        <begin position="319"/>
        <end position="507"/>
    </location>
</feature>
<dbReference type="InterPro" id="IPR051268">
    <property type="entry name" value="Type-I_R_enzyme_R_subunit"/>
</dbReference>
<reference evidence="13" key="1">
    <citation type="submission" date="2024-06" db="EMBL/GenBank/DDBJ databases">
        <title>Complete Genome Sequence of mouse commensal type strain Neisseria musculi.</title>
        <authorList>
            <person name="Thapa E."/>
            <person name="Aluvathingal J."/>
            <person name="Nadendla S."/>
            <person name="Mehta A."/>
            <person name="Tettelin H."/>
            <person name="Weyand N.J."/>
        </authorList>
    </citation>
    <scope>NUCLEOTIDE SEQUENCE</scope>
    <source>
        <strain evidence="13">NW831</strain>
    </source>
</reference>
<comment type="catalytic activity">
    <reaction evidence="1 10">
        <text>Endonucleolytic cleavage of DNA to give random double-stranded fragments with terminal 5'-phosphates, ATP is simultaneously hydrolyzed.</text>
        <dbReference type="EC" id="3.1.21.3"/>
    </reaction>
</comment>
<dbReference type="InterPro" id="IPR004473">
    <property type="entry name" value="Restrct_endonuc_typeI_HsdR"/>
</dbReference>
<dbReference type="REBASE" id="446398">
    <property type="entry name" value="Nmu831ORF675P"/>
</dbReference>
<keyword evidence="8 10" id="KW-0067">ATP-binding</keyword>
<dbReference type="Pfam" id="PF22679">
    <property type="entry name" value="T1R_D3-like"/>
    <property type="match status" value="1"/>
</dbReference>
<dbReference type="Pfam" id="PF18766">
    <property type="entry name" value="SWI2_SNF2"/>
    <property type="match status" value="1"/>
</dbReference>
<evidence type="ECO:0000259" key="12">
    <source>
        <dbReference type="PROSITE" id="PS51192"/>
    </source>
</evidence>
<comment type="similarity">
    <text evidence="2 10">Belongs to the HsdR family.</text>
</comment>
<evidence type="ECO:0000256" key="1">
    <source>
        <dbReference type="ARBA" id="ARBA00000851"/>
    </source>
</evidence>
<dbReference type="Gene3D" id="3.40.50.300">
    <property type="entry name" value="P-loop containing nucleotide triphosphate hydrolases"/>
    <property type="match status" value="2"/>
</dbReference>
<dbReference type="GO" id="GO:0009035">
    <property type="term" value="F:type I site-specific deoxyribonuclease activity"/>
    <property type="evidence" value="ECO:0007669"/>
    <property type="project" value="UniProtKB-EC"/>
</dbReference>
<dbReference type="CDD" id="cd22332">
    <property type="entry name" value="HsdR_N"/>
    <property type="match status" value="1"/>
</dbReference>
<dbReference type="EMBL" id="CP060414">
    <property type="protein sequence ID" value="QNT57694.1"/>
    <property type="molecule type" value="Genomic_DNA"/>
</dbReference>
<dbReference type="GO" id="GO:0005524">
    <property type="term" value="F:ATP binding"/>
    <property type="evidence" value="ECO:0007669"/>
    <property type="project" value="UniProtKB-KW"/>
</dbReference>
<dbReference type="NCBIfam" id="TIGR00348">
    <property type="entry name" value="hsdR"/>
    <property type="match status" value="1"/>
</dbReference>
<dbReference type="Pfam" id="PF04313">
    <property type="entry name" value="HSDR_N"/>
    <property type="match status" value="1"/>
</dbReference>
<dbReference type="Proteomes" id="UP000516412">
    <property type="component" value="Chromosome"/>
</dbReference>
<evidence type="ECO:0000256" key="2">
    <source>
        <dbReference type="ARBA" id="ARBA00008598"/>
    </source>
</evidence>
<dbReference type="Pfam" id="PF11867">
    <property type="entry name" value="T1RH-like_C"/>
    <property type="match status" value="1"/>
</dbReference>
<dbReference type="InterPro" id="IPR055180">
    <property type="entry name" value="HsdR_RecA-like_helicase_dom_2"/>
</dbReference>
<keyword evidence="6" id="KW-0255">Endonuclease</keyword>
<dbReference type="GO" id="GO:0003677">
    <property type="term" value="F:DNA binding"/>
    <property type="evidence" value="ECO:0007669"/>
    <property type="project" value="UniProtKB-KW"/>
</dbReference>